<accession>A0A3D8Q4H1</accession>
<sequence>MAAKIVHGSKQVKHQHLEVVVDRSRRALHPSDLPRDLTPIQRWQEELHHEQPFNALASLARNPTGSGSFKTEDTTSTKAENGSVHAAA</sequence>
<dbReference type="EMBL" id="PDLM01000042">
    <property type="protein sequence ID" value="RDW56528.1"/>
    <property type="molecule type" value="Genomic_DNA"/>
</dbReference>
<dbReference type="Proteomes" id="UP000256645">
    <property type="component" value="Unassembled WGS sequence"/>
</dbReference>
<evidence type="ECO:0000313" key="3">
    <source>
        <dbReference type="Proteomes" id="UP000256645"/>
    </source>
</evidence>
<evidence type="ECO:0000313" key="2">
    <source>
        <dbReference type="EMBL" id="RDW56528.1"/>
    </source>
</evidence>
<reference evidence="2 3" key="1">
    <citation type="journal article" date="2018" name="IMA Fungus">
        <title>IMA Genome-F 9: Draft genome sequence of Annulohypoxylon stygium, Aspergillus mulundensis, Berkeleyomyces basicola (syn. Thielaviopsis basicola), Ceratocystis smalleyi, two Cercospora beticola strains, Coleophoma cylindrospora, Fusarium fracticaudum, Phialophora cf. hyalina, and Morchella septimelata.</title>
        <authorList>
            <person name="Wingfield B.D."/>
            <person name="Bills G.F."/>
            <person name="Dong Y."/>
            <person name="Huang W."/>
            <person name="Nel W.J."/>
            <person name="Swalarsk-Parry B.S."/>
            <person name="Vaghefi N."/>
            <person name="Wilken P.M."/>
            <person name="An Z."/>
            <person name="de Beer Z.W."/>
            <person name="De Vos L."/>
            <person name="Chen L."/>
            <person name="Duong T.A."/>
            <person name="Gao Y."/>
            <person name="Hammerbacher A."/>
            <person name="Kikkert J.R."/>
            <person name="Li Y."/>
            <person name="Li H."/>
            <person name="Li K."/>
            <person name="Li Q."/>
            <person name="Liu X."/>
            <person name="Ma X."/>
            <person name="Naidoo K."/>
            <person name="Pethybridge S.J."/>
            <person name="Sun J."/>
            <person name="Steenkamp E.T."/>
            <person name="van der Nest M.A."/>
            <person name="van Wyk S."/>
            <person name="Wingfield M.J."/>
            <person name="Xiong C."/>
            <person name="Yue Q."/>
            <person name="Zhang X."/>
        </authorList>
    </citation>
    <scope>NUCLEOTIDE SEQUENCE [LARGE SCALE GENOMIC DNA]</scope>
    <source>
        <strain evidence="2 3">BP6252</strain>
    </source>
</reference>
<dbReference type="AlphaFoldDB" id="A0A3D8Q4H1"/>
<comment type="caution">
    <text evidence="2">The sequence shown here is derived from an EMBL/GenBank/DDBJ whole genome shotgun (WGS) entry which is preliminary data.</text>
</comment>
<gene>
    <name evidence="2" type="ORF">BP6252_14132</name>
</gene>
<proteinExistence type="predicted"/>
<name>A0A3D8Q4H1_9HELO</name>
<protein>
    <submittedName>
        <fullName evidence="2">Uncharacterized protein</fullName>
    </submittedName>
</protein>
<feature type="region of interest" description="Disordered" evidence="1">
    <location>
        <begin position="59"/>
        <end position="88"/>
    </location>
</feature>
<evidence type="ECO:0000256" key="1">
    <source>
        <dbReference type="SAM" id="MobiDB-lite"/>
    </source>
</evidence>
<keyword evidence="3" id="KW-1185">Reference proteome</keyword>
<organism evidence="2 3">
    <name type="scientific">Coleophoma cylindrospora</name>
    <dbReference type="NCBI Taxonomy" id="1849047"/>
    <lineage>
        <taxon>Eukaryota</taxon>
        <taxon>Fungi</taxon>
        <taxon>Dikarya</taxon>
        <taxon>Ascomycota</taxon>
        <taxon>Pezizomycotina</taxon>
        <taxon>Leotiomycetes</taxon>
        <taxon>Helotiales</taxon>
        <taxon>Dermateaceae</taxon>
        <taxon>Coleophoma</taxon>
    </lineage>
</organism>